<feature type="transmembrane region" description="Helical" evidence="1">
    <location>
        <begin position="209"/>
        <end position="229"/>
    </location>
</feature>
<protein>
    <submittedName>
        <fullName evidence="2">Uncharacterized protein</fullName>
    </submittedName>
</protein>
<evidence type="ECO:0000313" key="2">
    <source>
        <dbReference type="EMBL" id="GMM32785.1"/>
    </source>
</evidence>
<feature type="transmembrane region" description="Helical" evidence="1">
    <location>
        <begin position="159"/>
        <end position="177"/>
    </location>
</feature>
<reference evidence="2 3" key="1">
    <citation type="journal article" date="2023" name="Elife">
        <title>Identification of key yeast species and microbe-microbe interactions impacting larval growth of Drosophila in the wild.</title>
        <authorList>
            <person name="Mure A."/>
            <person name="Sugiura Y."/>
            <person name="Maeda R."/>
            <person name="Honda K."/>
            <person name="Sakurai N."/>
            <person name="Takahashi Y."/>
            <person name="Watada M."/>
            <person name="Katoh T."/>
            <person name="Gotoh A."/>
            <person name="Gotoh Y."/>
            <person name="Taniguchi I."/>
            <person name="Nakamura K."/>
            <person name="Hayashi T."/>
            <person name="Katayama T."/>
            <person name="Uemura T."/>
            <person name="Hattori Y."/>
        </authorList>
    </citation>
    <scope>NUCLEOTIDE SEQUENCE [LARGE SCALE GENOMIC DNA]</scope>
    <source>
        <strain evidence="2 3">SC-9</strain>
    </source>
</reference>
<dbReference type="Pfam" id="PF12351">
    <property type="entry name" value="Fig1"/>
    <property type="match status" value="1"/>
</dbReference>
<dbReference type="GO" id="GO:0043332">
    <property type="term" value="C:mating projection tip"/>
    <property type="evidence" value="ECO:0007669"/>
    <property type="project" value="TreeGrafter"/>
</dbReference>
<dbReference type="GeneID" id="90070764"/>
<feature type="transmembrane region" description="Helical" evidence="1">
    <location>
        <begin position="21"/>
        <end position="43"/>
    </location>
</feature>
<sequence>MFINRQNISLQRLVRPRHICVVLLFIYIILEALVLATCTTPAVSNYYLLSLTYLETQENSPISELRLRLGYFSSCVSVNGGSYSCGVNAYDMLLASSEFDSSNASCVDLYNLVIETADMFRSRCMTPYILLISVIMSFLILTMMAFISPRNYRNAYKPVFFVCYVSLSLSVIASVWQESNINTANMLFQQVLDNYYTVQAHYGDYTRGAIWAGTGIQILISLSSLMLAIMSSWTDRFVNAWDYYNTPMGSQMGPI</sequence>
<keyword evidence="3" id="KW-1185">Reference proteome</keyword>
<organism evidence="2 3">
    <name type="scientific">Saccharomycopsis crataegensis</name>
    <dbReference type="NCBI Taxonomy" id="43959"/>
    <lineage>
        <taxon>Eukaryota</taxon>
        <taxon>Fungi</taxon>
        <taxon>Dikarya</taxon>
        <taxon>Ascomycota</taxon>
        <taxon>Saccharomycotina</taxon>
        <taxon>Saccharomycetes</taxon>
        <taxon>Saccharomycopsidaceae</taxon>
        <taxon>Saccharomycopsis</taxon>
    </lineage>
</organism>
<dbReference type="InterPro" id="IPR033481">
    <property type="entry name" value="Dni1/Fig1"/>
</dbReference>
<feature type="transmembrane region" description="Helical" evidence="1">
    <location>
        <begin position="128"/>
        <end position="147"/>
    </location>
</feature>
<comment type="caution">
    <text evidence="2">The sequence shown here is derived from an EMBL/GenBank/DDBJ whole genome shotgun (WGS) entry which is preliminary data.</text>
</comment>
<keyword evidence="1" id="KW-0472">Membrane</keyword>
<proteinExistence type="predicted"/>
<name>A0AAV5QCX1_9ASCO</name>
<dbReference type="PANTHER" id="PTHR28092">
    <property type="entry name" value="FACTOR-INDUCED GENE 1 PROTEIN"/>
    <property type="match status" value="1"/>
</dbReference>
<dbReference type="PANTHER" id="PTHR28092:SF1">
    <property type="entry name" value="FACTOR-INDUCED GENE 1 PROTEIN"/>
    <property type="match status" value="1"/>
</dbReference>
<keyword evidence="1" id="KW-0812">Transmembrane</keyword>
<dbReference type="RefSeq" id="XP_064849785.1">
    <property type="nucleotide sequence ID" value="XM_064993713.1"/>
</dbReference>
<dbReference type="AlphaFoldDB" id="A0AAV5QCX1"/>
<evidence type="ECO:0000256" key="1">
    <source>
        <dbReference type="SAM" id="Phobius"/>
    </source>
</evidence>
<dbReference type="GO" id="GO:0000747">
    <property type="term" value="P:conjugation with cellular fusion"/>
    <property type="evidence" value="ECO:0007669"/>
    <property type="project" value="TreeGrafter"/>
</dbReference>
<dbReference type="Proteomes" id="UP001360560">
    <property type="component" value="Unassembled WGS sequence"/>
</dbReference>
<dbReference type="EMBL" id="BTFZ01000001">
    <property type="protein sequence ID" value="GMM32785.1"/>
    <property type="molecule type" value="Genomic_DNA"/>
</dbReference>
<accession>A0AAV5QCX1</accession>
<evidence type="ECO:0000313" key="3">
    <source>
        <dbReference type="Proteomes" id="UP001360560"/>
    </source>
</evidence>
<dbReference type="GO" id="GO:0016020">
    <property type="term" value="C:membrane"/>
    <property type="evidence" value="ECO:0007669"/>
    <property type="project" value="InterPro"/>
</dbReference>
<keyword evidence="1" id="KW-1133">Transmembrane helix</keyword>
<gene>
    <name evidence="2" type="ORF">DASC09_001100</name>
</gene>